<gene>
    <name evidence="1" type="ORF">PS273GM_13060</name>
</gene>
<reference evidence="1 2" key="1">
    <citation type="submission" date="2016-05" db="EMBL/GenBank/DDBJ databases">
        <title>Genome sequence of Pseudomonas stutzeri 273 and identification of the exopolysaccharide biosynthesis locus.</title>
        <authorList>
            <person name="Wu S."/>
            <person name="Sun C."/>
        </authorList>
    </citation>
    <scope>NUCLEOTIDE SEQUENCE [LARGE SCALE GENOMIC DNA]</scope>
    <source>
        <strain evidence="1 2">273</strain>
    </source>
</reference>
<sequence>MADQGEIKAAEQRGYAKGYAAGKRRKEDEAGSNAEFWQQAFLTVLPALLDGHTWEMDGKKVVSMEERVELARRAANAAVTAAAMQ</sequence>
<organism evidence="1 2">
    <name type="scientific">Stutzerimonas stutzeri</name>
    <name type="common">Pseudomonas stutzeri</name>
    <dbReference type="NCBI Taxonomy" id="316"/>
    <lineage>
        <taxon>Bacteria</taxon>
        <taxon>Pseudomonadati</taxon>
        <taxon>Pseudomonadota</taxon>
        <taxon>Gammaproteobacteria</taxon>
        <taxon>Pseudomonadales</taxon>
        <taxon>Pseudomonadaceae</taxon>
        <taxon>Stutzerimonas</taxon>
    </lineage>
</organism>
<dbReference type="RefSeq" id="WP_064481579.1">
    <property type="nucleotide sequence ID" value="NZ_CP015641.1"/>
</dbReference>
<evidence type="ECO:0000313" key="1">
    <source>
        <dbReference type="EMBL" id="ANF26005.1"/>
    </source>
</evidence>
<name>A0A172WRT9_STUST</name>
<protein>
    <submittedName>
        <fullName evidence="1">Uncharacterized protein</fullName>
    </submittedName>
</protein>
<dbReference type="Proteomes" id="UP000077787">
    <property type="component" value="Chromosome"/>
</dbReference>
<evidence type="ECO:0000313" key="2">
    <source>
        <dbReference type="Proteomes" id="UP000077787"/>
    </source>
</evidence>
<dbReference type="EMBL" id="CP015641">
    <property type="protein sequence ID" value="ANF26005.1"/>
    <property type="molecule type" value="Genomic_DNA"/>
</dbReference>
<proteinExistence type="predicted"/>
<dbReference type="AlphaFoldDB" id="A0A172WRT9"/>
<accession>A0A172WRT9</accession>